<dbReference type="Proteomes" id="UP000266183">
    <property type="component" value="Chromosome"/>
</dbReference>
<dbReference type="AlphaFoldDB" id="A0A385SRD6"/>
<dbReference type="EMBL" id="CP032382">
    <property type="protein sequence ID" value="AYB32851.1"/>
    <property type="molecule type" value="Genomic_DNA"/>
</dbReference>
<dbReference type="KEGG" id="chk:D4L85_20710"/>
<gene>
    <name evidence="1" type="ORF">D4L85_20710</name>
</gene>
<proteinExistence type="predicted"/>
<dbReference type="RefSeq" id="WP_119756099.1">
    <property type="nucleotide sequence ID" value="NZ_CP032382.1"/>
</dbReference>
<reference evidence="2" key="1">
    <citation type="submission" date="2018-09" db="EMBL/GenBank/DDBJ databases">
        <title>Chryseolinea sp. KIS68-18 isolated from soil.</title>
        <authorList>
            <person name="Weon H.-Y."/>
            <person name="Kwon S.-W."/>
            <person name="Lee S.A."/>
        </authorList>
    </citation>
    <scope>NUCLEOTIDE SEQUENCE [LARGE SCALE GENOMIC DNA]</scope>
    <source>
        <strain evidence="2">KIS68-18</strain>
    </source>
</reference>
<evidence type="ECO:0000313" key="2">
    <source>
        <dbReference type="Proteomes" id="UP000266183"/>
    </source>
</evidence>
<organism evidence="1 2">
    <name type="scientific">Chryseolinea soli</name>
    <dbReference type="NCBI Taxonomy" id="2321403"/>
    <lineage>
        <taxon>Bacteria</taxon>
        <taxon>Pseudomonadati</taxon>
        <taxon>Bacteroidota</taxon>
        <taxon>Cytophagia</taxon>
        <taxon>Cytophagales</taxon>
        <taxon>Fulvivirgaceae</taxon>
        <taxon>Chryseolinea</taxon>
    </lineage>
</organism>
<evidence type="ECO:0000313" key="1">
    <source>
        <dbReference type="EMBL" id="AYB32851.1"/>
    </source>
</evidence>
<protein>
    <submittedName>
        <fullName evidence="1">Uncharacterized protein</fullName>
    </submittedName>
</protein>
<sequence length="415" mass="46564">MVTTKTNAVDQIKNQCSHWMQAAARLARLENLASAAAWNGVNRDVRNLIIQSLTASIDRIKSFGQQLEVQLQTDADHDRLRRSLLSLRQQYINTETTVHFFTDALNSRTNNAIATLLRACDVLCTRSMEGILPVLGKEVPPCFTYLDRGLGASILKSGLRLWDGSISPVAAIKITFHNLFRPTATIHETGHQVAHILNWNNALATQLQQQLHPYNPLVAAAYAGWASEIAADNFAFVHTGYGAVASLHNVVAGSPESVFAYHEGDPHPISYLRVLLNIECCRTFYGRGPWDELEEAFKQDYPIDRYNYTSTRMIRACQRVLPRVVDICLTTRYDAFGGRSLVDLVNPVHVSPERLEKFQATSGAMLQSHAWIHQECLKLLALAGYRIATMDEAPQEEYKRLELWMRNLGTTTGEN</sequence>
<accession>A0A385SRD6</accession>
<name>A0A385SRD6_9BACT</name>
<dbReference type="OrthoDB" id="569152at2"/>
<keyword evidence="2" id="KW-1185">Reference proteome</keyword>